<evidence type="ECO:0000256" key="1">
    <source>
        <dbReference type="SAM" id="MobiDB-lite"/>
    </source>
</evidence>
<proteinExistence type="predicted"/>
<accession>A0A6L2LXV4</accession>
<protein>
    <submittedName>
        <fullName evidence="2">Uncharacterized protein</fullName>
    </submittedName>
</protein>
<feature type="region of interest" description="Disordered" evidence="1">
    <location>
        <begin position="1"/>
        <end position="26"/>
    </location>
</feature>
<organism evidence="2">
    <name type="scientific">Tanacetum cinerariifolium</name>
    <name type="common">Dalmatian daisy</name>
    <name type="synonym">Chrysanthemum cinerariifolium</name>
    <dbReference type="NCBI Taxonomy" id="118510"/>
    <lineage>
        <taxon>Eukaryota</taxon>
        <taxon>Viridiplantae</taxon>
        <taxon>Streptophyta</taxon>
        <taxon>Embryophyta</taxon>
        <taxon>Tracheophyta</taxon>
        <taxon>Spermatophyta</taxon>
        <taxon>Magnoliopsida</taxon>
        <taxon>eudicotyledons</taxon>
        <taxon>Gunneridae</taxon>
        <taxon>Pentapetalae</taxon>
        <taxon>asterids</taxon>
        <taxon>campanulids</taxon>
        <taxon>Asterales</taxon>
        <taxon>Asteraceae</taxon>
        <taxon>Asteroideae</taxon>
        <taxon>Anthemideae</taxon>
        <taxon>Anthemidinae</taxon>
        <taxon>Tanacetum</taxon>
    </lineage>
</organism>
<evidence type="ECO:0000313" key="2">
    <source>
        <dbReference type="EMBL" id="GEU66110.1"/>
    </source>
</evidence>
<gene>
    <name evidence="2" type="ORF">Tci_038088</name>
</gene>
<dbReference type="EMBL" id="BKCJ010005325">
    <property type="protein sequence ID" value="GEU66110.1"/>
    <property type="molecule type" value="Genomic_DNA"/>
</dbReference>
<dbReference type="AlphaFoldDB" id="A0A6L2LXV4"/>
<comment type="caution">
    <text evidence="2">The sequence shown here is derived from an EMBL/GenBank/DDBJ whole genome shotgun (WGS) entry which is preliminary data.</text>
</comment>
<reference evidence="2" key="1">
    <citation type="journal article" date="2019" name="Sci. Rep.">
        <title>Draft genome of Tanacetum cinerariifolium, the natural source of mosquito coil.</title>
        <authorList>
            <person name="Yamashiro T."/>
            <person name="Shiraishi A."/>
            <person name="Satake H."/>
            <person name="Nakayama K."/>
        </authorList>
    </citation>
    <scope>NUCLEOTIDE SEQUENCE</scope>
</reference>
<sequence length="363" mass="41003">MADMQRAVEESLKSVHGAHRGPLSPVVIREPVSEKFQSLPEVQGKEKEKVSDEQVSLDLLTLQTPKKVSHAEQYIFQMRTPAPTEPSGHAKSPSIYVELGVTDSDMKSDEEGSLVVRMGAQDEGHVGPNLEHMDLEATDVSTQQNPEQRDEGFTATAYPNVQENLKVTVDEQVILEEPASSTGTLSSLQHLAKDFSFGDQFFNDKPSEAENEKTTTKTEAESMVSITIQQDTSVIHLMTTPVIDLTSRPDSPKRIDKLKQIMANLIQDNKHLVERLDSHGSRLYILDNLDIPQQVSKAVDEIVTDTVDWAIQALLRNHFRDFPEVDMKEILHQRIWETNSYKAHEDHMMMYEADKNVIFWTQV</sequence>
<feature type="compositionally biased region" description="Basic and acidic residues" evidence="1">
    <location>
        <begin position="1"/>
        <end position="13"/>
    </location>
</feature>
<name>A0A6L2LXV4_TANCI</name>